<dbReference type="Proteomes" id="UP000886824">
    <property type="component" value="Unassembled WGS sequence"/>
</dbReference>
<evidence type="ECO:0000313" key="2">
    <source>
        <dbReference type="Proteomes" id="UP000886824"/>
    </source>
</evidence>
<name>A0A9D2CE02_9FIRM</name>
<accession>A0A9D2CE02</accession>
<gene>
    <name evidence="1" type="ORF">H9826_01625</name>
</gene>
<dbReference type="AlphaFoldDB" id="A0A9D2CE02"/>
<reference evidence="1" key="1">
    <citation type="journal article" date="2021" name="PeerJ">
        <title>Extensive microbial diversity within the chicken gut microbiome revealed by metagenomics and culture.</title>
        <authorList>
            <person name="Gilroy R."/>
            <person name="Ravi A."/>
            <person name="Getino M."/>
            <person name="Pursley I."/>
            <person name="Horton D.L."/>
            <person name="Alikhan N.F."/>
            <person name="Baker D."/>
            <person name="Gharbi K."/>
            <person name="Hall N."/>
            <person name="Watson M."/>
            <person name="Adriaenssens E.M."/>
            <person name="Foster-Nyarko E."/>
            <person name="Jarju S."/>
            <person name="Secka A."/>
            <person name="Antonio M."/>
            <person name="Oren A."/>
            <person name="Chaudhuri R.R."/>
            <person name="La Ragione R."/>
            <person name="Hildebrand F."/>
            <person name="Pallen M.J."/>
        </authorList>
    </citation>
    <scope>NUCLEOTIDE SEQUENCE</scope>
    <source>
        <strain evidence="1">CHK33-7979</strain>
    </source>
</reference>
<organism evidence="1 2">
    <name type="scientific">Candidatus Intestinimonas merdavium</name>
    <dbReference type="NCBI Taxonomy" id="2838622"/>
    <lineage>
        <taxon>Bacteria</taxon>
        <taxon>Bacillati</taxon>
        <taxon>Bacillota</taxon>
        <taxon>Clostridia</taxon>
        <taxon>Eubacteriales</taxon>
        <taxon>Intestinimonas</taxon>
    </lineage>
</organism>
<sequence>MTGTWNFPGTYKITYRVNGGDYRTLADNLSTSQNYTLAASPAALGLAANERVTEVMFVFGQAPAGFAQVEAPALQCRAVNGLAAGSSFVNVADVGGVYNGQWVQAVTRWVTTVYGKPTPLPRTGY</sequence>
<protein>
    <submittedName>
        <fullName evidence="1">Uncharacterized protein</fullName>
    </submittedName>
</protein>
<evidence type="ECO:0000313" key="1">
    <source>
        <dbReference type="EMBL" id="HIY72660.1"/>
    </source>
</evidence>
<comment type="caution">
    <text evidence="1">The sequence shown here is derived from an EMBL/GenBank/DDBJ whole genome shotgun (WGS) entry which is preliminary data.</text>
</comment>
<reference evidence="1" key="2">
    <citation type="submission" date="2021-04" db="EMBL/GenBank/DDBJ databases">
        <authorList>
            <person name="Gilroy R."/>
        </authorList>
    </citation>
    <scope>NUCLEOTIDE SEQUENCE</scope>
    <source>
        <strain evidence="1">CHK33-7979</strain>
    </source>
</reference>
<dbReference type="EMBL" id="DXCX01000017">
    <property type="protein sequence ID" value="HIY72660.1"/>
    <property type="molecule type" value="Genomic_DNA"/>
</dbReference>
<proteinExistence type="predicted"/>